<keyword evidence="2" id="KW-1185">Reference proteome</keyword>
<protein>
    <submittedName>
        <fullName evidence="1">Uncharacterized protein</fullName>
    </submittedName>
</protein>
<dbReference type="Pfam" id="PF14234">
    <property type="entry name" value="DUF4336"/>
    <property type="match status" value="1"/>
</dbReference>
<dbReference type="AlphaFoldDB" id="A0A5N5GE76"/>
<evidence type="ECO:0000313" key="2">
    <source>
        <dbReference type="Proteomes" id="UP000327157"/>
    </source>
</evidence>
<evidence type="ECO:0000313" key="1">
    <source>
        <dbReference type="EMBL" id="KAB2613789.1"/>
    </source>
</evidence>
<name>A0A5N5GE76_9ROSA</name>
<dbReference type="PANTHER" id="PTHR33835">
    <property type="entry name" value="YALI0C07656P"/>
    <property type="match status" value="1"/>
</dbReference>
<comment type="caution">
    <text evidence="1">The sequence shown here is derived from an EMBL/GenBank/DDBJ whole genome shotgun (WGS) entry which is preliminary data.</text>
</comment>
<reference evidence="1 2" key="1">
    <citation type="submission" date="2019-09" db="EMBL/GenBank/DDBJ databases">
        <authorList>
            <person name="Ou C."/>
        </authorList>
    </citation>
    <scope>NUCLEOTIDE SEQUENCE [LARGE SCALE GENOMIC DNA]</scope>
    <source>
        <strain evidence="1">S2</strain>
        <tissue evidence="1">Leaf</tissue>
    </source>
</reference>
<dbReference type="OrthoDB" id="421671at2759"/>
<dbReference type="Proteomes" id="UP000327157">
    <property type="component" value="Chromosome 9"/>
</dbReference>
<reference evidence="2" key="2">
    <citation type="submission" date="2019-10" db="EMBL/GenBank/DDBJ databases">
        <title>A de novo genome assembly of a pear dwarfing rootstock.</title>
        <authorList>
            <person name="Wang F."/>
            <person name="Wang J."/>
            <person name="Li S."/>
            <person name="Zhang Y."/>
            <person name="Fang M."/>
            <person name="Ma L."/>
            <person name="Zhao Y."/>
            <person name="Jiang S."/>
        </authorList>
    </citation>
    <scope>NUCLEOTIDE SEQUENCE [LARGE SCALE GENOMIC DNA]</scope>
</reference>
<dbReference type="EMBL" id="SMOL01000458">
    <property type="protein sequence ID" value="KAB2613789.1"/>
    <property type="molecule type" value="Genomic_DNA"/>
</dbReference>
<dbReference type="InterPro" id="IPR025638">
    <property type="entry name" value="DUF4336"/>
</dbReference>
<dbReference type="PANTHER" id="PTHR33835:SF2">
    <property type="entry name" value="LYSINE-TRNA LIGASE"/>
    <property type="match status" value="1"/>
</dbReference>
<gene>
    <name evidence="1" type="ORF">D8674_036105</name>
</gene>
<accession>A0A5N5GE76</accession>
<sequence>MAAIAVSSPKSTIFRNPISLREPSSSLFGGSLKGFCFQLKPRSKSGKAVNLVVSAPNCTISGSRGGGDRFYTNFTGFPFPLRPFLNRSTTRTEAVKSCMWLFEQEQALGFSSVSTNIKMTVIKLKSRGFVLVSFQLRKELGAPVEYIVLPTFAYEHKIFAQAQVQVAPRQWSWPLNLPLEFIGIFRAKTLKDEDFSTSRADEIEQKVLSSPEVGPDANVERLYEFFACIYTPLQLLSHAHQSASTTRVCKID</sequence>
<organism evidence="1 2">
    <name type="scientific">Pyrus ussuriensis x Pyrus communis</name>
    <dbReference type="NCBI Taxonomy" id="2448454"/>
    <lineage>
        <taxon>Eukaryota</taxon>
        <taxon>Viridiplantae</taxon>
        <taxon>Streptophyta</taxon>
        <taxon>Embryophyta</taxon>
        <taxon>Tracheophyta</taxon>
        <taxon>Spermatophyta</taxon>
        <taxon>Magnoliopsida</taxon>
        <taxon>eudicotyledons</taxon>
        <taxon>Gunneridae</taxon>
        <taxon>Pentapetalae</taxon>
        <taxon>rosids</taxon>
        <taxon>fabids</taxon>
        <taxon>Rosales</taxon>
        <taxon>Rosaceae</taxon>
        <taxon>Amygdaloideae</taxon>
        <taxon>Maleae</taxon>
        <taxon>Pyrus</taxon>
    </lineage>
</organism>
<reference evidence="1 2" key="3">
    <citation type="submission" date="2019-11" db="EMBL/GenBank/DDBJ databases">
        <title>A de novo genome assembly of a pear dwarfing rootstock.</title>
        <authorList>
            <person name="Wang F."/>
            <person name="Wang J."/>
            <person name="Li S."/>
            <person name="Zhang Y."/>
            <person name="Fang M."/>
            <person name="Ma L."/>
            <person name="Zhao Y."/>
            <person name="Jiang S."/>
        </authorList>
    </citation>
    <scope>NUCLEOTIDE SEQUENCE [LARGE SCALE GENOMIC DNA]</scope>
    <source>
        <strain evidence="1">S2</strain>
        <tissue evidence="1">Leaf</tissue>
    </source>
</reference>
<proteinExistence type="predicted"/>